<keyword evidence="2" id="KW-0472">Membrane</keyword>
<evidence type="ECO:0000256" key="2">
    <source>
        <dbReference type="SAM" id="Phobius"/>
    </source>
</evidence>
<evidence type="ECO:0000313" key="4">
    <source>
        <dbReference type="Proteomes" id="UP000277007"/>
    </source>
</evidence>
<feature type="region of interest" description="Disordered" evidence="1">
    <location>
        <begin position="18"/>
        <end position="43"/>
    </location>
</feature>
<feature type="transmembrane region" description="Helical" evidence="2">
    <location>
        <begin position="45"/>
        <end position="65"/>
    </location>
</feature>
<keyword evidence="2" id="KW-0812">Transmembrane</keyword>
<keyword evidence="2" id="KW-1133">Transmembrane helix</keyword>
<proteinExistence type="predicted"/>
<protein>
    <submittedName>
        <fullName evidence="3">Uncharacterized protein</fullName>
    </submittedName>
</protein>
<keyword evidence="4" id="KW-1185">Reference proteome</keyword>
<evidence type="ECO:0000256" key="1">
    <source>
        <dbReference type="SAM" id="MobiDB-lite"/>
    </source>
</evidence>
<dbReference type="RefSeq" id="WP_126616743.1">
    <property type="nucleotide sequence ID" value="NZ_JBHUCY010000038.1"/>
</dbReference>
<dbReference type="EMBL" id="RXMA01000013">
    <property type="protein sequence ID" value="RTR18894.1"/>
    <property type="molecule type" value="Genomic_DNA"/>
</dbReference>
<comment type="caution">
    <text evidence="3">The sequence shown here is derived from an EMBL/GenBank/DDBJ whole genome shotgun (WGS) entry which is preliminary data.</text>
</comment>
<sequence>MLSNIQRAPLGRRLLGGRLLDRGAPDGRLPGQGEPDQETVPPTPGAVVVEMALTLAVFLLIALVLHQLADRLIG</sequence>
<organism evidence="3 4">
    <name type="scientific">Azospirillum griseum</name>
    <dbReference type="NCBI Taxonomy" id="2496639"/>
    <lineage>
        <taxon>Bacteria</taxon>
        <taxon>Pseudomonadati</taxon>
        <taxon>Pseudomonadota</taxon>
        <taxon>Alphaproteobacteria</taxon>
        <taxon>Rhodospirillales</taxon>
        <taxon>Azospirillaceae</taxon>
        <taxon>Azospirillum</taxon>
    </lineage>
</organism>
<dbReference type="Proteomes" id="UP000277007">
    <property type="component" value="Unassembled WGS sequence"/>
</dbReference>
<gene>
    <name evidence="3" type="ORF">EJ903_14750</name>
</gene>
<reference evidence="3 4" key="1">
    <citation type="submission" date="2018-12" db="EMBL/GenBank/DDBJ databases">
        <authorList>
            <person name="Yang Y."/>
        </authorList>
    </citation>
    <scope>NUCLEOTIDE SEQUENCE [LARGE SCALE GENOMIC DNA]</scope>
    <source>
        <strain evidence="3 4">L-25-5w-1</strain>
    </source>
</reference>
<name>A0A431VF94_9PROT</name>
<accession>A0A431VF94</accession>
<dbReference type="AlphaFoldDB" id="A0A431VF94"/>
<evidence type="ECO:0000313" key="3">
    <source>
        <dbReference type="EMBL" id="RTR18894.1"/>
    </source>
</evidence>